<protein>
    <recommendedName>
        <fullName evidence="4">SH3 domain-containing protein</fullName>
    </recommendedName>
</protein>
<keyword evidence="3" id="KW-1185">Reference proteome</keyword>
<feature type="signal peptide" evidence="1">
    <location>
        <begin position="1"/>
        <end position="22"/>
    </location>
</feature>
<keyword evidence="1" id="KW-0732">Signal</keyword>
<sequence length="294" mass="29014">MKKSIIAVATALLAGAAPAAFAAEQGAPALTKCAESYGTIAVVEGETQGWSEYGLGSPRELINALAVESGCFTPHSAAAGTAADFLMNVVAGDSEEVDKSVEMAKSAAVEGLVRSGAATSIISKVPVGGALFSAFGGLGGKKKRVAAGIKLLSPATGQAIVTGTGEVRKSTLSFGGANAWTAGANAAGYGASKDGKMLVEAFIKAFNAVSAQGATLASLPKAQPAVVAAAAPAAPAASVAIDTVMRATPAADGAAVRALRAGTDLTPTGKREGLFIEVKDSYGTQGWVSVEDLG</sequence>
<dbReference type="Proteomes" id="UP000266568">
    <property type="component" value="Unassembled WGS sequence"/>
</dbReference>
<reference evidence="2 3" key="1">
    <citation type="submission" date="2018-08" db="EMBL/GenBank/DDBJ databases">
        <title>Genomic Encyclopedia of Type Strains, Phase IV (KMG-IV): sequencing the most valuable type-strain genomes for metagenomic binning, comparative biology and taxonomic classification.</title>
        <authorList>
            <person name="Goeker M."/>
        </authorList>
    </citation>
    <scope>NUCLEOTIDE SEQUENCE [LARGE SCALE GENOMIC DNA]</scope>
    <source>
        <strain evidence="2 3">DSM 25527</strain>
    </source>
</reference>
<gene>
    <name evidence="2" type="ORF">DFR49_2942</name>
</gene>
<name>A0A397P8N1_9SPHN</name>
<dbReference type="EMBL" id="QXDC01000003">
    <property type="protein sequence ID" value="RIA44683.1"/>
    <property type="molecule type" value="Genomic_DNA"/>
</dbReference>
<dbReference type="RefSeq" id="WP_119036307.1">
    <property type="nucleotide sequence ID" value="NZ_QXDC01000003.1"/>
</dbReference>
<comment type="caution">
    <text evidence="2">The sequence shown here is derived from an EMBL/GenBank/DDBJ whole genome shotgun (WGS) entry which is preliminary data.</text>
</comment>
<feature type="chain" id="PRO_5017443863" description="SH3 domain-containing protein" evidence="1">
    <location>
        <begin position="23"/>
        <end position="294"/>
    </location>
</feature>
<accession>A0A397P8N1</accession>
<evidence type="ECO:0000313" key="2">
    <source>
        <dbReference type="EMBL" id="RIA44683.1"/>
    </source>
</evidence>
<evidence type="ECO:0000313" key="3">
    <source>
        <dbReference type="Proteomes" id="UP000266568"/>
    </source>
</evidence>
<evidence type="ECO:0008006" key="4">
    <source>
        <dbReference type="Google" id="ProtNLM"/>
    </source>
</evidence>
<dbReference type="OrthoDB" id="7201328at2"/>
<evidence type="ECO:0000256" key="1">
    <source>
        <dbReference type="SAM" id="SignalP"/>
    </source>
</evidence>
<dbReference type="AlphaFoldDB" id="A0A397P8N1"/>
<organism evidence="2 3">
    <name type="scientific">Hephaestia caeni</name>
    <dbReference type="NCBI Taxonomy" id="645617"/>
    <lineage>
        <taxon>Bacteria</taxon>
        <taxon>Pseudomonadati</taxon>
        <taxon>Pseudomonadota</taxon>
        <taxon>Alphaproteobacteria</taxon>
        <taxon>Sphingomonadales</taxon>
        <taxon>Sphingomonadaceae</taxon>
        <taxon>Hephaestia</taxon>
    </lineage>
</organism>
<proteinExistence type="predicted"/>